<dbReference type="RefSeq" id="WP_153283139.1">
    <property type="nucleotide sequence ID" value="NZ_CP045644.1"/>
</dbReference>
<proteinExistence type="predicted"/>
<dbReference type="EMBL" id="CP045644">
    <property type="protein sequence ID" value="QFZ84521.1"/>
    <property type="molecule type" value="Genomic_DNA"/>
</dbReference>
<sequence>MTRVKGEGAPLVVASTRGVQRVSLTPKEEALVQGLPKRVASQVRSLMTTGWFEFARAELLAGRNPADKGWKDTYCRQLLGGQATRESLRLAFMQELNLTAASAKVQLSNALSIFAAGNLAVETGGKLQLVANPVDRP</sequence>
<evidence type="ECO:0000313" key="2">
    <source>
        <dbReference type="Proteomes" id="UP000326780"/>
    </source>
</evidence>
<name>A0A5Q0M4H5_VARPD</name>
<protein>
    <submittedName>
        <fullName evidence="1">Uncharacterized protein</fullName>
    </submittedName>
</protein>
<gene>
    <name evidence="1" type="ORF">GFK26_17990</name>
</gene>
<evidence type="ECO:0000313" key="1">
    <source>
        <dbReference type="EMBL" id="QFZ84521.1"/>
    </source>
</evidence>
<dbReference type="Proteomes" id="UP000326780">
    <property type="component" value="Chromosome"/>
</dbReference>
<reference evidence="1 2" key="1">
    <citation type="submission" date="2019-10" db="EMBL/GenBank/DDBJ databases">
        <title>Complete genome sequence of Variovorax paradoxus 5C-2.</title>
        <authorList>
            <person name="Gogoleva N.E."/>
            <person name="Balkin A.S."/>
        </authorList>
    </citation>
    <scope>NUCLEOTIDE SEQUENCE [LARGE SCALE GENOMIC DNA]</scope>
    <source>
        <strain evidence="1 2">5C-2</strain>
    </source>
</reference>
<accession>A0A5Q0M4H5</accession>
<dbReference type="AlphaFoldDB" id="A0A5Q0M4H5"/>
<organism evidence="1 2">
    <name type="scientific">Variovorax paradoxus</name>
    <dbReference type="NCBI Taxonomy" id="34073"/>
    <lineage>
        <taxon>Bacteria</taxon>
        <taxon>Pseudomonadati</taxon>
        <taxon>Pseudomonadota</taxon>
        <taxon>Betaproteobacteria</taxon>
        <taxon>Burkholderiales</taxon>
        <taxon>Comamonadaceae</taxon>
        <taxon>Variovorax</taxon>
    </lineage>
</organism>